<organism evidence="6 7">
    <name type="scientific">Candidatus Marimicrobium litorale</name>
    <dbReference type="NCBI Taxonomy" id="2518991"/>
    <lineage>
        <taxon>Bacteria</taxon>
        <taxon>Pseudomonadati</taxon>
        <taxon>Pseudomonadota</taxon>
        <taxon>Gammaproteobacteria</taxon>
        <taxon>Cellvibrionales</taxon>
        <taxon>Halieaceae</taxon>
        <taxon>Marimicrobium</taxon>
    </lineage>
</organism>
<dbReference type="InterPro" id="IPR002347">
    <property type="entry name" value="SDR_fam"/>
</dbReference>
<dbReference type="Proteomes" id="UP001143304">
    <property type="component" value="Unassembled WGS sequence"/>
</dbReference>
<protein>
    <submittedName>
        <fullName evidence="6">SDR family NAD(P)-dependent oxidoreductase</fullName>
    </submittedName>
</protein>
<dbReference type="EMBL" id="SHNO01000001">
    <property type="protein sequence ID" value="MCX2978734.1"/>
    <property type="molecule type" value="Genomic_DNA"/>
</dbReference>
<dbReference type="PRINTS" id="PR00081">
    <property type="entry name" value="GDHRDH"/>
</dbReference>
<dbReference type="SUPFAM" id="SSF51735">
    <property type="entry name" value="NAD(P)-binding Rossmann-fold domains"/>
    <property type="match status" value="1"/>
</dbReference>
<dbReference type="PANTHER" id="PTHR43391:SF14">
    <property type="entry name" value="DEHYDROGENASE_REDUCTASE SDR FAMILY PROTEIN 7-LIKE"/>
    <property type="match status" value="1"/>
</dbReference>
<dbReference type="CDD" id="cd05233">
    <property type="entry name" value="SDR_c"/>
    <property type="match status" value="1"/>
</dbReference>
<evidence type="ECO:0000313" key="6">
    <source>
        <dbReference type="EMBL" id="MCX2978734.1"/>
    </source>
</evidence>
<feature type="region of interest" description="Disordered" evidence="5">
    <location>
        <begin position="197"/>
        <end position="218"/>
    </location>
</feature>
<keyword evidence="3" id="KW-0560">Oxidoreductase</keyword>
<dbReference type="InterPro" id="IPR020904">
    <property type="entry name" value="Sc_DH/Rdtase_CS"/>
</dbReference>
<dbReference type="PRINTS" id="PR00080">
    <property type="entry name" value="SDRFAMILY"/>
</dbReference>
<gene>
    <name evidence="6" type="ORF">EYC82_15310</name>
</gene>
<accession>A0ABT3TBA0</accession>
<keyword evidence="7" id="KW-1185">Reference proteome</keyword>
<reference evidence="6" key="1">
    <citation type="submission" date="2019-02" db="EMBL/GenBank/DDBJ databases">
        <authorList>
            <person name="Li S.-H."/>
        </authorList>
    </citation>
    <scope>NUCLEOTIDE SEQUENCE</scope>
    <source>
        <strain evidence="6">IMCC11814</strain>
    </source>
</reference>
<name>A0ABT3TBA0_9GAMM</name>
<dbReference type="RefSeq" id="WP_279250427.1">
    <property type="nucleotide sequence ID" value="NZ_SHNO01000001.1"/>
</dbReference>
<comment type="caution">
    <text evidence="6">The sequence shown here is derived from an EMBL/GenBank/DDBJ whole genome shotgun (WGS) entry which is preliminary data.</text>
</comment>
<evidence type="ECO:0000256" key="3">
    <source>
        <dbReference type="ARBA" id="ARBA00023002"/>
    </source>
</evidence>
<proteinExistence type="inferred from homology"/>
<dbReference type="Pfam" id="PF00106">
    <property type="entry name" value="adh_short"/>
    <property type="match status" value="1"/>
</dbReference>
<comment type="similarity">
    <text evidence="1 4">Belongs to the short-chain dehydrogenases/reductases (SDR) family.</text>
</comment>
<sequence>MNVFKGKTAVISGGAEGIGLSIAKALARQGMQLVLADINEESLVEASTELQALGASVLTAKLDVAQPDQWQAVAQQAIDRFGSVHMLVNNAGVGGESGPFEQQGIDGWRWAVDVNLMGVVYGGMAIVPLIKAHGEGGWIINVASMAGHLGLPMGGAYTATKFAVVGLSESWAEEFAGADIHVSVLCPGFVKTRIHESQRNRPKRYTSENMPKSATESQELQIKRYVESGMPVELVGNRVVEAIAAKELYIFTHSEGFREAVQKRFSAIDTAFAGVSSSQCLSETP</sequence>
<evidence type="ECO:0000256" key="5">
    <source>
        <dbReference type="SAM" id="MobiDB-lite"/>
    </source>
</evidence>
<dbReference type="PROSITE" id="PS00061">
    <property type="entry name" value="ADH_SHORT"/>
    <property type="match status" value="1"/>
</dbReference>
<feature type="compositionally biased region" description="Polar residues" evidence="5">
    <location>
        <begin position="207"/>
        <end position="218"/>
    </location>
</feature>
<evidence type="ECO:0000313" key="7">
    <source>
        <dbReference type="Proteomes" id="UP001143304"/>
    </source>
</evidence>
<keyword evidence="2" id="KW-0521">NADP</keyword>
<evidence type="ECO:0000256" key="4">
    <source>
        <dbReference type="RuleBase" id="RU000363"/>
    </source>
</evidence>
<dbReference type="PANTHER" id="PTHR43391">
    <property type="entry name" value="RETINOL DEHYDROGENASE-RELATED"/>
    <property type="match status" value="1"/>
</dbReference>
<evidence type="ECO:0000256" key="2">
    <source>
        <dbReference type="ARBA" id="ARBA00022857"/>
    </source>
</evidence>
<dbReference type="Gene3D" id="3.40.50.720">
    <property type="entry name" value="NAD(P)-binding Rossmann-like Domain"/>
    <property type="match status" value="1"/>
</dbReference>
<evidence type="ECO:0000256" key="1">
    <source>
        <dbReference type="ARBA" id="ARBA00006484"/>
    </source>
</evidence>
<dbReference type="InterPro" id="IPR036291">
    <property type="entry name" value="NAD(P)-bd_dom_sf"/>
</dbReference>